<name>D8SNA8_SELML</name>
<dbReference type="GO" id="GO:0005634">
    <property type="term" value="C:nucleus"/>
    <property type="evidence" value="ECO:0000318"/>
    <property type="project" value="GO_Central"/>
</dbReference>
<proteinExistence type="predicted"/>
<dbReference type="GO" id="GO:0003690">
    <property type="term" value="F:double-stranded DNA binding"/>
    <property type="evidence" value="ECO:0000318"/>
    <property type="project" value="GO_Central"/>
</dbReference>
<dbReference type="InterPro" id="IPR036390">
    <property type="entry name" value="WH_DNA-bd_sf"/>
</dbReference>
<dbReference type="SUPFAM" id="SSF46785">
    <property type="entry name" value="Winged helix' DNA-binding domain"/>
    <property type="match status" value="1"/>
</dbReference>
<dbReference type="GO" id="GO:0031492">
    <property type="term" value="F:nucleosomal DNA binding"/>
    <property type="evidence" value="ECO:0000318"/>
    <property type="project" value="GO_Central"/>
</dbReference>
<dbReference type="SMART" id="SM00526">
    <property type="entry name" value="H15"/>
    <property type="match status" value="1"/>
</dbReference>
<keyword evidence="3" id="KW-1185">Reference proteome</keyword>
<evidence type="ECO:0000313" key="2">
    <source>
        <dbReference type="EMBL" id="EFJ14038.1"/>
    </source>
</evidence>
<gene>
    <name evidence="2" type="ORF">SELMODRAFT_423943</name>
</gene>
<reference evidence="2 3" key="1">
    <citation type="journal article" date="2011" name="Science">
        <title>The Selaginella genome identifies genetic changes associated with the evolution of vascular plants.</title>
        <authorList>
            <person name="Banks J.A."/>
            <person name="Nishiyama T."/>
            <person name="Hasebe M."/>
            <person name="Bowman J.L."/>
            <person name="Gribskov M."/>
            <person name="dePamphilis C."/>
            <person name="Albert V.A."/>
            <person name="Aono N."/>
            <person name="Aoyama T."/>
            <person name="Ambrose B.A."/>
            <person name="Ashton N.W."/>
            <person name="Axtell M.J."/>
            <person name="Barker E."/>
            <person name="Barker M.S."/>
            <person name="Bennetzen J.L."/>
            <person name="Bonawitz N.D."/>
            <person name="Chapple C."/>
            <person name="Cheng C."/>
            <person name="Correa L.G."/>
            <person name="Dacre M."/>
            <person name="DeBarry J."/>
            <person name="Dreyer I."/>
            <person name="Elias M."/>
            <person name="Engstrom E.M."/>
            <person name="Estelle M."/>
            <person name="Feng L."/>
            <person name="Finet C."/>
            <person name="Floyd S.K."/>
            <person name="Frommer W.B."/>
            <person name="Fujita T."/>
            <person name="Gramzow L."/>
            <person name="Gutensohn M."/>
            <person name="Harholt J."/>
            <person name="Hattori M."/>
            <person name="Heyl A."/>
            <person name="Hirai T."/>
            <person name="Hiwatashi Y."/>
            <person name="Ishikawa M."/>
            <person name="Iwata M."/>
            <person name="Karol K.G."/>
            <person name="Koehler B."/>
            <person name="Kolukisaoglu U."/>
            <person name="Kubo M."/>
            <person name="Kurata T."/>
            <person name="Lalonde S."/>
            <person name="Li K."/>
            <person name="Li Y."/>
            <person name="Litt A."/>
            <person name="Lyons E."/>
            <person name="Manning G."/>
            <person name="Maruyama T."/>
            <person name="Michael T.P."/>
            <person name="Mikami K."/>
            <person name="Miyazaki S."/>
            <person name="Morinaga S."/>
            <person name="Murata T."/>
            <person name="Mueller-Roeber B."/>
            <person name="Nelson D.R."/>
            <person name="Obara M."/>
            <person name="Oguri Y."/>
            <person name="Olmstead R.G."/>
            <person name="Onodera N."/>
            <person name="Petersen B.L."/>
            <person name="Pils B."/>
            <person name="Prigge M."/>
            <person name="Rensing S.A."/>
            <person name="Riano-Pachon D.M."/>
            <person name="Roberts A.W."/>
            <person name="Sato Y."/>
            <person name="Scheller H.V."/>
            <person name="Schulz B."/>
            <person name="Schulz C."/>
            <person name="Shakirov E.V."/>
            <person name="Shibagaki N."/>
            <person name="Shinohara N."/>
            <person name="Shippen D.E."/>
            <person name="Soerensen I."/>
            <person name="Sotooka R."/>
            <person name="Sugimoto N."/>
            <person name="Sugita M."/>
            <person name="Sumikawa N."/>
            <person name="Tanurdzic M."/>
            <person name="Theissen G."/>
            <person name="Ulvskov P."/>
            <person name="Wakazuki S."/>
            <person name="Weng J.K."/>
            <person name="Willats W.W."/>
            <person name="Wipf D."/>
            <person name="Wolf P.G."/>
            <person name="Yang L."/>
            <person name="Zimmer A.D."/>
            <person name="Zhu Q."/>
            <person name="Mitros T."/>
            <person name="Hellsten U."/>
            <person name="Loque D."/>
            <person name="Otillar R."/>
            <person name="Salamov A."/>
            <person name="Schmutz J."/>
            <person name="Shapiro H."/>
            <person name="Lindquist E."/>
            <person name="Lucas S."/>
            <person name="Rokhsar D."/>
            <person name="Grigoriev I.V."/>
        </authorList>
    </citation>
    <scope>NUCLEOTIDE SEQUENCE [LARGE SCALE GENOMIC DNA]</scope>
</reference>
<dbReference type="Pfam" id="PF00538">
    <property type="entry name" value="Linker_histone"/>
    <property type="match status" value="1"/>
</dbReference>
<dbReference type="GO" id="GO:0000786">
    <property type="term" value="C:nucleosome"/>
    <property type="evidence" value="ECO:0007669"/>
    <property type="project" value="InterPro"/>
</dbReference>
<dbReference type="GO" id="GO:0006334">
    <property type="term" value="P:nucleosome assembly"/>
    <property type="evidence" value="ECO:0007669"/>
    <property type="project" value="InterPro"/>
</dbReference>
<accession>D8SNA8</accession>
<dbReference type="GO" id="GO:0045910">
    <property type="term" value="P:negative regulation of DNA recombination"/>
    <property type="evidence" value="ECO:0000318"/>
    <property type="project" value="GO_Central"/>
</dbReference>
<evidence type="ECO:0000313" key="3">
    <source>
        <dbReference type="Proteomes" id="UP000001514"/>
    </source>
</evidence>
<dbReference type="InterPro" id="IPR036388">
    <property type="entry name" value="WH-like_DNA-bd_sf"/>
</dbReference>
<dbReference type="InParanoid" id="D8SNA8"/>
<organism evidence="3">
    <name type="scientific">Selaginella moellendorffii</name>
    <name type="common">Spikemoss</name>
    <dbReference type="NCBI Taxonomy" id="88036"/>
    <lineage>
        <taxon>Eukaryota</taxon>
        <taxon>Viridiplantae</taxon>
        <taxon>Streptophyta</taxon>
        <taxon>Embryophyta</taxon>
        <taxon>Tracheophyta</taxon>
        <taxon>Lycopodiopsida</taxon>
        <taxon>Selaginellales</taxon>
        <taxon>Selaginellaceae</taxon>
        <taxon>Selaginella</taxon>
    </lineage>
</organism>
<dbReference type="AlphaFoldDB" id="D8SNA8"/>
<dbReference type="InterPro" id="IPR005818">
    <property type="entry name" value="Histone_H1/H5_H15"/>
</dbReference>
<dbReference type="Gramene" id="EFJ14038">
    <property type="protein sequence ID" value="EFJ14038"/>
    <property type="gene ID" value="SELMODRAFT_423943"/>
</dbReference>
<sequence length="112" mass="12549">MARRRKSRSRSRGGKKIRVPKMKLAVRDALASLKAKRGVTAAAVARKIKKKYGNDLPKRFQAQVGRSLRGLVRAGRLERVRGRFAVATGKSGRGGRRIRDAFDDEIHDKNIL</sequence>
<dbReference type="GO" id="GO:0030261">
    <property type="term" value="P:chromosome condensation"/>
    <property type="evidence" value="ECO:0000318"/>
    <property type="project" value="GO_Central"/>
</dbReference>
<protein>
    <recommendedName>
        <fullName evidence="1">H15 domain-containing protein</fullName>
    </recommendedName>
</protein>
<dbReference type="EMBL" id="GL377629">
    <property type="protein sequence ID" value="EFJ14038.1"/>
    <property type="molecule type" value="Genomic_DNA"/>
</dbReference>
<evidence type="ECO:0000259" key="1">
    <source>
        <dbReference type="PROSITE" id="PS51504"/>
    </source>
</evidence>
<dbReference type="PROSITE" id="PS51504">
    <property type="entry name" value="H15"/>
    <property type="match status" value="1"/>
</dbReference>
<dbReference type="Gene3D" id="1.10.10.10">
    <property type="entry name" value="Winged helix-like DNA-binding domain superfamily/Winged helix DNA-binding domain"/>
    <property type="match status" value="1"/>
</dbReference>
<dbReference type="HOGENOM" id="CLU_2150246_0_0_1"/>
<dbReference type="Proteomes" id="UP000001514">
    <property type="component" value="Unassembled WGS sequence"/>
</dbReference>
<dbReference type="KEGG" id="smo:SELMODRAFT_423943"/>
<feature type="domain" description="H15" evidence="1">
    <location>
        <begin position="15"/>
        <end position="88"/>
    </location>
</feature>